<keyword evidence="2" id="KW-1185">Reference proteome</keyword>
<sequence>MGCFQLSWAGREKLTRIKEVESRSRVCRVITVMAANAETTFFDHRGILAMITKNSLLSGLFLGLGWVCVSGNLVLAQLPISERCLAGAESCAYQKYPQYNQQLNFRTSPQIEQRRQNTIENQCGSINSSRCNNLRPQVQELQETPTLQQLREQQIRIIQTR</sequence>
<name>B0JUA8_MICAN</name>
<dbReference type="HOGENOM" id="CLU_1946340_0_0_3"/>
<gene>
    <name evidence="1" type="ordered locus">MAE_14740</name>
</gene>
<reference evidence="1 2" key="1">
    <citation type="journal article" date="2007" name="DNA Res.">
        <title>Complete genomic structure of the bloom-forming toxic cyanobacterium Microcystis aeruginosa NIES-843.</title>
        <authorList>
            <person name="Kaneko T."/>
            <person name="Nakajima N."/>
            <person name="Okamoto S."/>
            <person name="Suzuki I."/>
            <person name="Tanabe Y."/>
            <person name="Tamaoki M."/>
            <person name="Nakamura Y."/>
            <person name="Kasai F."/>
            <person name="Watanabe A."/>
            <person name="Kawashima K."/>
            <person name="Kishida Y."/>
            <person name="Ono A."/>
            <person name="Shimizu Y."/>
            <person name="Takahashi C."/>
            <person name="Minami C."/>
            <person name="Fujishiro T."/>
            <person name="Kohara M."/>
            <person name="Katoh M."/>
            <person name="Nakazaki N."/>
            <person name="Nakayama S."/>
            <person name="Yamada M."/>
            <person name="Tabata S."/>
            <person name="Watanabe M.M."/>
        </authorList>
    </citation>
    <scope>NUCLEOTIDE SEQUENCE [LARGE SCALE GENOMIC DNA]</scope>
    <source>
        <strain evidence="2">NIES-843 / IAM M-247</strain>
    </source>
</reference>
<proteinExistence type="predicted"/>
<dbReference type="EMBL" id="AP009552">
    <property type="protein sequence ID" value="BAG01296.1"/>
    <property type="molecule type" value="Genomic_DNA"/>
</dbReference>
<dbReference type="EnsemblBacteria" id="BAG01296">
    <property type="protein sequence ID" value="BAG01296"/>
    <property type="gene ID" value="MAE_14740"/>
</dbReference>
<dbReference type="STRING" id="449447.MAE_14740"/>
<protein>
    <submittedName>
        <fullName evidence="1">Uncharacterized protein</fullName>
    </submittedName>
</protein>
<evidence type="ECO:0000313" key="1">
    <source>
        <dbReference type="EMBL" id="BAG01296.1"/>
    </source>
</evidence>
<organism evidence="1 2">
    <name type="scientific">Microcystis aeruginosa (strain NIES-843 / IAM M-2473)</name>
    <dbReference type="NCBI Taxonomy" id="449447"/>
    <lineage>
        <taxon>Bacteria</taxon>
        <taxon>Bacillati</taxon>
        <taxon>Cyanobacteriota</taxon>
        <taxon>Cyanophyceae</taxon>
        <taxon>Oscillatoriophycideae</taxon>
        <taxon>Chroococcales</taxon>
        <taxon>Microcystaceae</taxon>
        <taxon>Microcystis</taxon>
    </lineage>
</organism>
<dbReference type="KEGG" id="mar:MAE_14740"/>
<dbReference type="AlphaFoldDB" id="B0JUA8"/>
<accession>B0JUA8</accession>
<dbReference type="PaxDb" id="449447-MAE_14740"/>
<evidence type="ECO:0000313" key="2">
    <source>
        <dbReference type="Proteomes" id="UP000001510"/>
    </source>
</evidence>
<dbReference type="Proteomes" id="UP000001510">
    <property type="component" value="Chromosome"/>
</dbReference>